<feature type="compositionally biased region" description="Basic residues" evidence="1">
    <location>
        <begin position="164"/>
        <end position="176"/>
    </location>
</feature>
<sequence length="176" mass="19348">MWSAWKRGGLWEIGTVGKQRAFLARGQIKRNRVYATAKRPVRAKSVVKKTVKVVEIDLDESDDENRGVSEEITKGKTSPETAVQSKPASVEKPVVESQELGRYQTTVQRGPAEWYRANVGAATENVGAKDLEHGVEQTSLEMSDAVRYQESGGGESGGVWVTPKAKKTVRKRSGMT</sequence>
<dbReference type="EMBL" id="DF237991">
    <property type="protein sequence ID" value="GAQ92533.1"/>
    <property type="molecule type" value="Genomic_DNA"/>
</dbReference>
<keyword evidence="3" id="KW-1185">Reference proteome</keyword>
<reference evidence="2 3" key="1">
    <citation type="journal article" date="2014" name="Nat. Commun.">
        <title>Klebsormidium flaccidum genome reveals primary factors for plant terrestrial adaptation.</title>
        <authorList>
            <person name="Hori K."/>
            <person name="Maruyama F."/>
            <person name="Fujisawa T."/>
            <person name="Togashi T."/>
            <person name="Yamamoto N."/>
            <person name="Seo M."/>
            <person name="Sato S."/>
            <person name="Yamada T."/>
            <person name="Mori H."/>
            <person name="Tajima N."/>
            <person name="Moriyama T."/>
            <person name="Ikeuchi M."/>
            <person name="Watanabe M."/>
            <person name="Wada H."/>
            <person name="Kobayashi K."/>
            <person name="Saito M."/>
            <person name="Masuda T."/>
            <person name="Sasaki-Sekimoto Y."/>
            <person name="Mashiguchi K."/>
            <person name="Awai K."/>
            <person name="Shimojima M."/>
            <person name="Masuda S."/>
            <person name="Iwai M."/>
            <person name="Nobusawa T."/>
            <person name="Narise T."/>
            <person name="Kondo S."/>
            <person name="Saito H."/>
            <person name="Sato R."/>
            <person name="Murakawa M."/>
            <person name="Ihara Y."/>
            <person name="Oshima-Yamada Y."/>
            <person name="Ohtaka K."/>
            <person name="Satoh M."/>
            <person name="Sonobe K."/>
            <person name="Ishii M."/>
            <person name="Ohtani R."/>
            <person name="Kanamori-Sato M."/>
            <person name="Honoki R."/>
            <person name="Miyazaki D."/>
            <person name="Mochizuki H."/>
            <person name="Umetsu J."/>
            <person name="Higashi K."/>
            <person name="Shibata D."/>
            <person name="Kamiya Y."/>
            <person name="Sato N."/>
            <person name="Nakamura Y."/>
            <person name="Tabata S."/>
            <person name="Ida S."/>
            <person name="Kurokawa K."/>
            <person name="Ohta H."/>
        </authorList>
    </citation>
    <scope>NUCLEOTIDE SEQUENCE [LARGE SCALE GENOMIC DNA]</scope>
    <source>
        <strain evidence="2 3">NIES-2285</strain>
    </source>
</reference>
<accession>A0A1Y1IPF2</accession>
<feature type="region of interest" description="Disordered" evidence="1">
    <location>
        <begin position="150"/>
        <end position="176"/>
    </location>
</feature>
<feature type="region of interest" description="Disordered" evidence="1">
    <location>
        <begin position="62"/>
        <end position="95"/>
    </location>
</feature>
<feature type="compositionally biased region" description="Basic and acidic residues" evidence="1">
    <location>
        <begin position="64"/>
        <end position="74"/>
    </location>
</feature>
<evidence type="ECO:0000313" key="2">
    <source>
        <dbReference type="EMBL" id="GAQ92533.1"/>
    </source>
</evidence>
<dbReference type="Proteomes" id="UP000054558">
    <property type="component" value="Unassembled WGS sequence"/>
</dbReference>
<dbReference type="AlphaFoldDB" id="A0A1Y1IPF2"/>
<evidence type="ECO:0000256" key="1">
    <source>
        <dbReference type="SAM" id="MobiDB-lite"/>
    </source>
</evidence>
<gene>
    <name evidence="2" type="ORF">KFL_010420020</name>
</gene>
<organism evidence="2 3">
    <name type="scientific">Klebsormidium nitens</name>
    <name type="common">Green alga</name>
    <name type="synonym">Ulothrix nitens</name>
    <dbReference type="NCBI Taxonomy" id="105231"/>
    <lineage>
        <taxon>Eukaryota</taxon>
        <taxon>Viridiplantae</taxon>
        <taxon>Streptophyta</taxon>
        <taxon>Klebsormidiophyceae</taxon>
        <taxon>Klebsormidiales</taxon>
        <taxon>Klebsormidiaceae</taxon>
        <taxon>Klebsormidium</taxon>
    </lineage>
</organism>
<feature type="compositionally biased region" description="Polar residues" evidence="1">
    <location>
        <begin position="75"/>
        <end position="87"/>
    </location>
</feature>
<proteinExistence type="predicted"/>
<name>A0A1Y1IPF2_KLENI</name>
<evidence type="ECO:0000313" key="3">
    <source>
        <dbReference type="Proteomes" id="UP000054558"/>
    </source>
</evidence>
<protein>
    <submittedName>
        <fullName evidence="2">Uncharacterized protein</fullName>
    </submittedName>
</protein>